<accession>A0ACC8S473</accession>
<comment type="caution">
    <text evidence="1">The sequence shown here is derived from an EMBL/GenBank/DDBJ whole genome shotgun (WGS) entry which is preliminary data.</text>
</comment>
<organism evidence="1 2">
    <name type="scientific">Enterobacter kobei</name>
    <dbReference type="NCBI Taxonomy" id="208224"/>
    <lineage>
        <taxon>Bacteria</taxon>
        <taxon>Pseudomonadati</taxon>
        <taxon>Pseudomonadota</taxon>
        <taxon>Gammaproteobacteria</taxon>
        <taxon>Enterobacterales</taxon>
        <taxon>Enterobacteriaceae</taxon>
        <taxon>Enterobacter</taxon>
        <taxon>Enterobacter cloacae complex</taxon>
    </lineage>
</organism>
<reference evidence="1" key="1">
    <citation type="submission" date="2016-10" db="EMBL/GenBank/DDBJ databases">
        <authorList>
            <person name="Wang S."/>
            <person name="Zhu B."/>
        </authorList>
    </citation>
    <scope>NUCLEOTIDE SEQUENCE</scope>
    <source>
        <strain evidence="1">JCM 8580</strain>
    </source>
</reference>
<name>A0ACC8S473_9ENTR</name>
<sequence>MVPDPSLSIRERAIASWPPAWHGQNLRDILVTLGYDIDTPWKNLPAEDRQRILFTEDTPTVPVFPGLSPEDTREAVRKKMTPGYMGSVWISKIIVR</sequence>
<gene>
    <name evidence="1" type="ORF">BH713_17600</name>
</gene>
<evidence type="ECO:0000313" key="1">
    <source>
        <dbReference type="EMBL" id="OLR18300.1"/>
    </source>
</evidence>
<proteinExistence type="predicted"/>
<evidence type="ECO:0000313" key="2">
    <source>
        <dbReference type="Proteomes" id="UP000187000"/>
    </source>
</evidence>
<protein>
    <submittedName>
        <fullName evidence="1">Uncharacterized protein</fullName>
    </submittedName>
</protein>
<keyword evidence="2" id="KW-1185">Reference proteome</keyword>
<dbReference type="Proteomes" id="UP000187000">
    <property type="component" value="Unassembled WGS sequence"/>
</dbReference>
<dbReference type="EMBL" id="MKXD01000003">
    <property type="protein sequence ID" value="OLR18300.1"/>
    <property type="molecule type" value="Genomic_DNA"/>
</dbReference>